<evidence type="ECO:0000313" key="2">
    <source>
        <dbReference type="Proteomes" id="UP000680839"/>
    </source>
</evidence>
<evidence type="ECO:0000313" key="1">
    <source>
        <dbReference type="EMBL" id="QWG15360.1"/>
    </source>
</evidence>
<protein>
    <submittedName>
        <fullName evidence="1">Uncharacterized protein</fullName>
    </submittedName>
</protein>
<gene>
    <name evidence="1" type="ORF">KMZ29_12255</name>
</gene>
<reference evidence="1" key="1">
    <citation type="submission" date="2021-06" db="EMBL/GenBank/DDBJ databases">
        <title>Bradyrhizobium sp. S2-20-1 Genome sequencing.</title>
        <authorList>
            <person name="Jin L."/>
        </authorList>
    </citation>
    <scope>NUCLEOTIDE SEQUENCE</scope>
    <source>
        <strain evidence="1">S2-20-1</strain>
    </source>
</reference>
<dbReference type="AlphaFoldDB" id="A0A975RPC7"/>
<proteinExistence type="predicted"/>
<accession>A0A975RPC7</accession>
<name>A0A975RPC7_9BRAD</name>
<organism evidence="1 2">
    <name type="scientific">Bradyrhizobium sediminis</name>
    <dbReference type="NCBI Taxonomy" id="2840469"/>
    <lineage>
        <taxon>Bacteria</taxon>
        <taxon>Pseudomonadati</taxon>
        <taxon>Pseudomonadota</taxon>
        <taxon>Alphaproteobacteria</taxon>
        <taxon>Hyphomicrobiales</taxon>
        <taxon>Nitrobacteraceae</taxon>
        <taxon>Bradyrhizobium</taxon>
    </lineage>
</organism>
<dbReference type="Proteomes" id="UP000680839">
    <property type="component" value="Chromosome"/>
</dbReference>
<sequence length="155" mass="16789">MASDWSGSINVKVTEANIRCVVTGTDSDALGVATMSGEASLSRISDTEPPRQEFRLSLAIQGRSALQAKAAATVWPKLFDEVAENDDVIGILLKADEDDHRRGDVFLLATQFDKLMPVMSKFTTGAVVVLYIRKSTLSECDLIVMIDLNTTVIAP</sequence>
<dbReference type="RefSeq" id="WP_215623882.1">
    <property type="nucleotide sequence ID" value="NZ_CP076134.1"/>
</dbReference>
<dbReference type="EMBL" id="CP076134">
    <property type="protein sequence ID" value="QWG15360.1"/>
    <property type="molecule type" value="Genomic_DNA"/>
</dbReference>